<evidence type="ECO:0000313" key="3">
    <source>
        <dbReference type="Proteomes" id="UP000678317"/>
    </source>
</evidence>
<reference evidence="2 3" key="1">
    <citation type="submission" date="2021-03" db="EMBL/GenBank/DDBJ databases">
        <title>novel species in genus Cellulomonas.</title>
        <authorList>
            <person name="Zhang G."/>
        </authorList>
    </citation>
    <scope>NUCLEOTIDE SEQUENCE [LARGE SCALE GENOMIC DNA]</scope>
    <source>
        <strain evidence="3">zg-ZUI188</strain>
    </source>
</reference>
<accession>A0ABS3SJH8</accession>
<dbReference type="Gene3D" id="1.10.10.10">
    <property type="entry name" value="Winged helix-like DNA-binding domain superfamily/Winged helix DNA-binding domain"/>
    <property type="match status" value="1"/>
</dbReference>
<dbReference type="PANTHER" id="PTHR30363:SF28">
    <property type="entry name" value="TRANSCRIPTIONAL REGULATORY PROTEIN-RELATED"/>
    <property type="match status" value="1"/>
</dbReference>
<feature type="region of interest" description="Disordered" evidence="1">
    <location>
        <begin position="1"/>
        <end position="22"/>
    </location>
</feature>
<feature type="compositionally biased region" description="Low complexity" evidence="1">
    <location>
        <begin position="238"/>
        <end position="251"/>
    </location>
</feature>
<gene>
    <name evidence="2" type="ORF">J4035_14815</name>
</gene>
<dbReference type="SUPFAM" id="SSF46785">
    <property type="entry name" value="Winged helix' DNA-binding domain"/>
    <property type="match status" value="1"/>
</dbReference>
<keyword evidence="3" id="KW-1185">Reference proteome</keyword>
<dbReference type="EMBL" id="JAGFBM010000008">
    <property type="protein sequence ID" value="MBO3085913.1"/>
    <property type="molecule type" value="Genomic_DNA"/>
</dbReference>
<dbReference type="PANTHER" id="PTHR30363">
    <property type="entry name" value="HTH-TYPE TRANSCRIPTIONAL REGULATOR SRLR-RELATED"/>
    <property type="match status" value="1"/>
</dbReference>
<evidence type="ECO:0000313" key="2">
    <source>
        <dbReference type="EMBL" id="MBO3085913.1"/>
    </source>
</evidence>
<dbReference type="Pfam" id="PF12840">
    <property type="entry name" value="HTH_20"/>
    <property type="match status" value="1"/>
</dbReference>
<dbReference type="InterPro" id="IPR050313">
    <property type="entry name" value="Carb_Metab_HTH_regulators"/>
</dbReference>
<name>A0ABS3SJH8_9CELL</name>
<dbReference type="Proteomes" id="UP000678317">
    <property type="component" value="Unassembled WGS sequence"/>
</dbReference>
<proteinExistence type="predicted"/>
<dbReference type="InterPro" id="IPR036390">
    <property type="entry name" value="WH_DNA-bd_sf"/>
</dbReference>
<organism evidence="2 3">
    <name type="scientific">Cellulomonas fengjieae</name>
    <dbReference type="NCBI Taxonomy" id="2819978"/>
    <lineage>
        <taxon>Bacteria</taxon>
        <taxon>Bacillati</taxon>
        <taxon>Actinomycetota</taxon>
        <taxon>Actinomycetes</taxon>
        <taxon>Micrococcales</taxon>
        <taxon>Cellulomonadaceae</taxon>
        <taxon>Cellulomonas</taxon>
    </lineage>
</organism>
<comment type="caution">
    <text evidence="2">The sequence shown here is derived from an EMBL/GenBank/DDBJ whole genome shotgun (WGS) entry which is preliminary data.</text>
</comment>
<evidence type="ECO:0000256" key="1">
    <source>
        <dbReference type="SAM" id="MobiDB-lite"/>
    </source>
</evidence>
<feature type="region of interest" description="Disordered" evidence="1">
    <location>
        <begin position="238"/>
        <end position="260"/>
    </location>
</feature>
<dbReference type="InterPro" id="IPR036388">
    <property type="entry name" value="WH-like_DNA-bd_sf"/>
</dbReference>
<sequence length="260" mass="27024">MDVTLPAADDRTATDATHVDPDAGTRQRVLQIVASAGPVSAAELAAQLDLAPAGIRRHLGVLEATDQIAVHDGAAGLRRPQGRGRPARRYVVTSRGQAALTHNYSELATQALRFLAETAGQQAVQGFAEQRVRALEERHVAAVAAAGDDVAERVRVLADGLTADGYAASARPVPGGLALQLCQGHCPVQEVAHEFPQLCEAEARAFSRLLGVHVQRLATLAGGGHVCTTSIPLTIAPTPSTSATPRTPAHPVLSVEGHSA</sequence>
<dbReference type="RefSeq" id="WP_208213707.1">
    <property type="nucleotide sequence ID" value="NZ_CP074404.1"/>
</dbReference>
<feature type="compositionally biased region" description="Basic and acidic residues" evidence="1">
    <location>
        <begin position="8"/>
        <end position="22"/>
    </location>
</feature>
<protein>
    <submittedName>
        <fullName evidence="2">Helix-turn-helix domain-containing protein</fullName>
    </submittedName>
</protein>